<feature type="non-terminal residue" evidence="3">
    <location>
        <position position="1601"/>
    </location>
</feature>
<dbReference type="VEuPathDB" id="FungiDB:BO80DRAFT_388583"/>
<dbReference type="PANTHER" id="PTHR46082">
    <property type="entry name" value="ATP/GTP-BINDING PROTEIN-RELATED"/>
    <property type="match status" value="1"/>
</dbReference>
<name>A0A395GQX5_9EURO</name>
<dbReference type="InterPro" id="IPR027417">
    <property type="entry name" value="P-loop_NTPase"/>
</dbReference>
<evidence type="ECO:0000313" key="3">
    <source>
        <dbReference type="EMBL" id="RAK97941.1"/>
    </source>
</evidence>
<reference evidence="3 4" key="1">
    <citation type="submission" date="2018-02" db="EMBL/GenBank/DDBJ databases">
        <title>The genomes of Aspergillus section Nigri reveals drivers in fungal speciation.</title>
        <authorList>
            <consortium name="DOE Joint Genome Institute"/>
            <person name="Vesth T.C."/>
            <person name="Nybo J."/>
            <person name="Theobald S."/>
            <person name="Brandl J."/>
            <person name="Frisvad J.C."/>
            <person name="Nielsen K.F."/>
            <person name="Lyhne E.K."/>
            <person name="Kogle M.E."/>
            <person name="Kuo A."/>
            <person name="Riley R."/>
            <person name="Clum A."/>
            <person name="Nolan M."/>
            <person name="Lipzen A."/>
            <person name="Salamov A."/>
            <person name="Henrissat B."/>
            <person name="Wiebenga A."/>
            <person name="De vries R.P."/>
            <person name="Grigoriev I.V."/>
            <person name="Mortensen U.H."/>
            <person name="Andersen M.R."/>
            <person name="Baker S.E."/>
        </authorList>
    </citation>
    <scope>NUCLEOTIDE SEQUENCE [LARGE SCALE GENOMIC DNA]</scope>
    <source>
        <strain evidence="3 4">CBS 121593</strain>
    </source>
</reference>
<sequence>MTMETKTPPDRHGFQIAIICMLPRQADAVIALFDHQWEGTEEAYSKATGDPNTYTIGVLGAHNVVVAHMPHIGKVSAAEFAMGVRATFPAIQLALVVGVCGGVPSSPHQRTEIFLGDVIISQSVTEYDFGRQDPTGFEPKNAEEGGAGGSIPRSIQAVLRKLGIDHHYSRLQEETRIWLRTLQCQPHEKYHYLGMGSDRLFQPSYLHRHRDPSTCSDCATDNVCADATKASCSDLGCDEDGIVHRERPVASDESDPITAGFPPTVHLGRIGSGSTVMRSGSQRDELAHREGLIGFEMEGTGVCNFFPSLVIKGVCDYADLHNTKVWQDYAAATAAACTKAFLQHWASEVMETVVDVAGDSPRKDVVFMVDIHRDDQFFGRNEIMEELATKLKTQGRVAIFGLGGMGKTRIALEYARQVAESSVSVYWIHAPTKALFLHAYERIAQKVSIVGYKAGDRDSAYMLTEWFESDASGRWFIVLDNADDHELWYGPDRLADLLPCSTNGSILLTTCDKRVGLDFTGCSSKLLQLDRLNTGHAQELLASKLEIQSSLESANELVEELGGVPFAIIQAAAFMKHNRIDAGEYLQLYREGPQRQIDLLGENLEDGIPELGGNKNPIATTWFISFEYIDRNFPAAGEMLRRMSLVESQAIPIFLLVASEDISPDLSKALGTLQAFSLITPSVTEAGEVAQGQVTYDMHRLVRLAMRIWLKQNQELQRWTASTLKILSQKFPSLDDLSWRVVNICIACIPHAVALLQSNEIRSTGEEEIAAPFVPQKGLNDHASHDVACGECTAVLMLKLARACNASLHHQEAVDWALQAFKVRQWIFGLEQECTVQAMVEAAGALYANNEFTKAKELGLVALEQLDKIQLSQALEAYKYDILGIIHSEEGITTGLQEYFFRALQIRLRIFPPDHPAVLRSRSILSTAYINEGLYPEAEALLKETLVVYNKIYGPMSFPVLQVKFNLSWLFQLSGRVDDALPLNAELTVAHPGPDQDQEYDTNMTMIHSGRLLLDMGRPATAVQTFQKALSLITDVKAGTSMELDAIKGLSQALTTLGHYAEAEPLLVRLVKSYIRLAGDQQITVKAMRNLADLYEAWEMCLAAQPLREKVAQVEQRHFGRESATACLSQCELGLNLIKQGRHSEAKPHLYTALQYPLVADDAGKQENVNRMNSIANGLTECGFDRDEYLLEAEHVAVDAVQLIRPRIKILPYVAQSSLQSLGLVYTQLGKAAESEEQYLEALDVVSGRSQAQWLMPEVMIRCSSVLLQQGKYSAAMSMAAQGVGKLEMHHEPKRVVLARGKANLATAYMESGNYRLAGSLSLAVLYGEYEKAWDPDQSTVSSLLQTFGLIQDVAKVLNGMGRWERSQQIFEKIQVILVQLLGTAHMRTLQTALLLRDALNLQGKFMDALILSLECKDCYWQRVRQDTASERMMVAQLDSGIAWAYQGLGDYTTAEALSRQALKTITEITGADSPESLHAAAILATILVSQGGPKLMKGSAIQRRAVETWTSLAGEKSLQTLRAMEAVAKTSEIQGDQEQCRVWTERVASVKQTFEPILAEDGEKIDDLVRQLFEKWAENGEQVIESMDRRRRKVCTMSLP</sequence>
<protein>
    <recommendedName>
        <fullName evidence="5">Nucleoside phosphorylase domain-containing protein</fullName>
    </recommendedName>
</protein>
<dbReference type="SUPFAM" id="SSF52540">
    <property type="entry name" value="P-loop containing nucleoside triphosphate hydrolases"/>
    <property type="match status" value="1"/>
</dbReference>
<evidence type="ECO:0000259" key="2">
    <source>
        <dbReference type="Pfam" id="PF01048"/>
    </source>
</evidence>
<accession>A0A395GQX5</accession>
<dbReference type="OrthoDB" id="1658288at2759"/>
<dbReference type="GO" id="GO:0043531">
    <property type="term" value="F:ADP binding"/>
    <property type="evidence" value="ECO:0007669"/>
    <property type="project" value="InterPro"/>
</dbReference>
<feature type="domain" description="Nucleoside phosphorylase" evidence="2">
    <location>
        <begin position="16"/>
        <end position="320"/>
    </location>
</feature>
<dbReference type="SUPFAM" id="SSF53167">
    <property type="entry name" value="Purine and uridine phosphorylases"/>
    <property type="match status" value="1"/>
</dbReference>
<proteinExistence type="predicted"/>
<dbReference type="PANTHER" id="PTHR46082:SF6">
    <property type="entry name" value="AAA+ ATPASE DOMAIN-CONTAINING PROTEIN-RELATED"/>
    <property type="match status" value="1"/>
</dbReference>
<dbReference type="InterPro" id="IPR000845">
    <property type="entry name" value="Nucleoside_phosphorylase_d"/>
</dbReference>
<dbReference type="Gene3D" id="3.40.50.300">
    <property type="entry name" value="P-loop containing nucleotide triphosphate hydrolases"/>
    <property type="match status" value="1"/>
</dbReference>
<dbReference type="RefSeq" id="XP_025572269.1">
    <property type="nucleotide sequence ID" value="XM_025717087.1"/>
</dbReference>
<dbReference type="STRING" id="1448316.A0A395GQX5"/>
<dbReference type="EMBL" id="KZ824458">
    <property type="protein sequence ID" value="RAK97941.1"/>
    <property type="molecule type" value="Genomic_DNA"/>
</dbReference>
<dbReference type="Pfam" id="PF13374">
    <property type="entry name" value="TPR_10"/>
    <property type="match status" value="2"/>
</dbReference>
<gene>
    <name evidence="3" type="ORF">BO80DRAFT_388583</name>
</gene>
<dbReference type="Pfam" id="PF00931">
    <property type="entry name" value="NB-ARC"/>
    <property type="match status" value="1"/>
</dbReference>
<dbReference type="SUPFAM" id="SSF48452">
    <property type="entry name" value="TPR-like"/>
    <property type="match status" value="2"/>
</dbReference>
<evidence type="ECO:0000313" key="4">
    <source>
        <dbReference type="Proteomes" id="UP000249402"/>
    </source>
</evidence>
<dbReference type="InterPro" id="IPR053137">
    <property type="entry name" value="NLR-like"/>
</dbReference>
<dbReference type="GeneID" id="37221952"/>
<evidence type="ECO:0000259" key="1">
    <source>
        <dbReference type="Pfam" id="PF00931"/>
    </source>
</evidence>
<keyword evidence="4" id="KW-1185">Reference proteome</keyword>
<evidence type="ECO:0008006" key="5">
    <source>
        <dbReference type="Google" id="ProtNLM"/>
    </source>
</evidence>
<dbReference type="Gene3D" id="1.25.40.10">
    <property type="entry name" value="Tetratricopeptide repeat domain"/>
    <property type="match status" value="4"/>
</dbReference>
<dbReference type="GO" id="GO:0003824">
    <property type="term" value="F:catalytic activity"/>
    <property type="evidence" value="ECO:0007669"/>
    <property type="project" value="InterPro"/>
</dbReference>
<dbReference type="Pfam" id="PF01048">
    <property type="entry name" value="PNP_UDP_1"/>
    <property type="match status" value="1"/>
</dbReference>
<feature type="domain" description="NB-ARC" evidence="1">
    <location>
        <begin position="382"/>
        <end position="544"/>
    </location>
</feature>
<dbReference type="Proteomes" id="UP000249402">
    <property type="component" value="Unassembled WGS sequence"/>
</dbReference>
<dbReference type="Gene3D" id="3.40.50.1580">
    <property type="entry name" value="Nucleoside phosphorylase domain"/>
    <property type="match status" value="1"/>
</dbReference>
<organism evidence="3 4">
    <name type="scientific">Aspergillus ibericus CBS 121593</name>
    <dbReference type="NCBI Taxonomy" id="1448316"/>
    <lineage>
        <taxon>Eukaryota</taxon>
        <taxon>Fungi</taxon>
        <taxon>Dikarya</taxon>
        <taxon>Ascomycota</taxon>
        <taxon>Pezizomycotina</taxon>
        <taxon>Eurotiomycetes</taxon>
        <taxon>Eurotiomycetidae</taxon>
        <taxon>Eurotiales</taxon>
        <taxon>Aspergillaceae</taxon>
        <taxon>Aspergillus</taxon>
        <taxon>Aspergillus subgen. Circumdati</taxon>
    </lineage>
</organism>
<dbReference type="InterPro" id="IPR035994">
    <property type="entry name" value="Nucleoside_phosphorylase_sf"/>
</dbReference>
<dbReference type="InterPro" id="IPR011990">
    <property type="entry name" value="TPR-like_helical_dom_sf"/>
</dbReference>
<dbReference type="InterPro" id="IPR002182">
    <property type="entry name" value="NB-ARC"/>
</dbReference>
<dbReference type="GO" id="GO:0009116">
    <property type="term" value="P:nucleoside metabolic process"/>
    <property type="evidence" value="ECO:0007669"/>
    <property type="project" value="InterPro"/>
</dbReference>